<protein>
    <recommendedName>
        <fullName evidence="5">Saposin B-type domain-containing protein</fullName>
    </recommendedName>
</protein>
<reference evidence="6 7" key="1">
    <citation type="submission" date="2020-08" db="EMBL/GenBank/DDBJ databases">
        <title>Plant Genome Project.</title>
        <authorList>
            <person name="Zhang R.-G."/>
        </authorList>
    </citation>
    <scope>NUCLEOTIDE SEQUENCE [LARGE SCALE GENOMIC DNA]</scope>
    <source>
        <tissue evidence="6">Rhizome</tissue>
    </source>
</reference>
<evidence type="ECO:0000256" key="2">
    <source>
        <dbReference type="ARBA" id="ARBA00022676"/>
    </source>
</evidence>
<dbReference type="Gene3D" id="2.40.70.10">
    <property type="entry name" value="Acid Proteases"/>
    <property type="match status" value="1"/>
</dbReference>
<evidence type="ECO:0000259" key="5">
    <source>
        <dbReference type="PROSITE" id="PS50015"/>
    </source>
</evidence>
<comment type="caution">
    <text evidence="6">The sequence shown here is derived from an EMBL/GenBank/DDBJ whole genome shotgun (WGS) entry which is preliminary data.</text>
</comment>
<evidence type="ECO:0000256" key="4">
    <source>
        <dbReference type="ARBA" id="ARBA00023157"/>
    </source>
</evidence>
<dbReference type="PROSITE" id="PS00375">
    <property type="entry name" value="UDPGT"/>
    <property type="match status" value="1"/>
</dbReference>
<dbReference type="InterPro" id="IPR035595">
    <property type="entry name" value="UDP_glycos_trans_CS"/>
</dbReference>
<evidence type="ECO:0000313" key="6">
    <source>
        <dbReference type="EMBL" id="KAG6526051.1"/>
    </source>
</evidence>
<sequence>MQKRERGAETSRPRYRLKRDISLYSLLIQGRSNVPCHLIIIAEINQRIGAAGNVNQACKAVVVEYGQLILDLLLAQAQPGKICAQIGLCSFDGTHGISIGIENVVYIVWMQNQLQLEETQERILNYINERLPSPMGESAVDCGALASMPSIGFTIGDRVFELEPDQYVLKIGEGTAAQCISGFTAFDIPPPRGPLWCLFSSPHIFFLGSGLLKQHSSELGALGCLMSGSEIHEGKLPVVDMKISWKRLIPDMSCDSSSPRPQITEVWRQLNQSNRMADHQVHSIFFFPLPAAGHVIPMVDAASVFASRGATATILSPDPAPRLLADRLRKARHSGHQIDLLLLRQAADGDVSGRRQPPFLASPAYSFDLFRDLEKRFAEPLEIALLRHRPSCLVSDMYLPWTADSARRLAVPRLVFQSMGFFPHCVIDAVERHAAEQRELGTWIGERVAVPGLPHRIEMKRSQLHDSAGLRTEFSEFFDRVAESGRASHGEVVNSFYELEAEYAEHYRRVMGRRAWHIGPVSLVHDTAGIAGAKEAAAILTWLDSKPTETVVYVCFGSMGRMSEAQMGEITAGLSAAGHPYIWVTGGEGEQRSIVEEQRSVVEEQRSGLGLVVRGWAPQAAILGHRAVGGFVTHCGWNSVMEAVSAGVPMATWPLFAEQFYNEALVVDVLRVGVRVGAEVWGMAEEEKPVVARANIAAAVAQLMEEERGSEERKRRAAEMGRKAREAVAVGGSSYSEVDQLMSELSRPQLERSQQNL</sequence>
<dbReference type="Pfam" id="PF03489">
    <property type="entry name" value="SapB_2"/>
    <property type="match status" value="1"/>
</dbReference>
<dbReference type="CDD" id="cd03784">
    <property type="entry name" value="GT1_Gtf-like"/>
    <property type="match status" value="1"/>
</dbReference>
<dbReference type="PANTHER" id="PTHR48047:SF45">
    <property type="entry name" value="SCOPOLETIN GLUCOSYLTRANSFERASE-LIKE"/>
    <property type="match status" value="1"/>
</dbReference>
<name>A0A8J5LX00_ZINOF</name>
<dbReference type="AlphaFoldDB" id="A0A8J5LX00"/>
<dbReference type="InterPro" id="IPR002213">
    <property type="entry name" value="UDP_glucos_trans"/>
</dbReference>
<dbReference type="FunFam" id="3.40.50.2000:FF:000063">
    <property type="entry name" value="Glycosyltransferase"/>
    <property type="match status" value="1"/>
</dbReference>
<dbReference type="EMBL" id="JACMSC010000004">
    <property type="protein sequence ID" value="KAG6526051.1"/>
    <property type="molecule type" value="Genomic_DNA"/>
</dbReference>
<keyword evidence="7" id="KW-1185">Reference proteome</keyword>
<organism evidence="6 7">
    <name type="scientific">Zingiber officinale</name>
    <name type="common">Ginger</name>
    <name type="synonym">Amomum zingiber</name>
    <dbReference type="NCBI Taxonomy" id="94328"/>
    <lineage>
        <taxon>Eukaryota</taxon>
        <taxon>Viridiplantae</taxon>
        <taxon>Streptophyta</taxon>
        <taxon>Embryophyta</taxon>
        <taxon>Tracheophyta</taxon>
        <taxon>Spermatophyta</taxon>
        <taxon>Magnoliopsida</taxon>
        <taxon>Liliopsida</taxon>
        <taxon>Zingiberales</taxon>
        <taxon>Zingiberaceae</taxon>
        <taxon>Zingiber</taxon>
    </lineage>
</organism>
<accession>A0A8J5LX00</accession>
<keyword evidence="2" id="KW-0328">Glycosyltransferase</keyword>
<dbReference type="Proteomes" id="UP000734854">
    <property type="component" value="Unassembled WGS sequence"/>
</dbReference>
<keyword evidence="4" id="KW-1015">Disulfide bond</keyword>
<dbReference type="SUPFAM" id="SSF50630">
    <property type="entry name" value="Acid proteases"/>
    <property type="match status" value="1"/>
</dbReference>
<keyword evidence="3" id="KW-0808">Transferase</keyword>
<evidence type="ECO:0000313" key="7">
    <source>
        <dbReference type="Proteomes" id="UP000734854"/>
    </source>
</evidence>
<dbReference type="Pfam" id="PF00201">
    <property type="entry name" value="UDPGT"/>
    <property type="match status" value="1"/>
</dbReference>
<dbReference type="InterPro" id="IPR033121">
    <property type="entry name" value="PEPTIDASE_A1"/>
</dbReference>
<gene>
    <name evidence="6" type="ORF">ZIOFF_016026</name>
</gene>
<dbReference type="PROSITE" id="PS50015">
    <property type="entry name" value="SAP_B"/>
    <property type="match status" value="1"/>
</dbReference>
<dbReference type="Pfam" id="PF00026">
    <property type="entry name" value="Asp"/>
    <property type="match status" value="1"/>
</dbReference>
<dbReference type="InterPro" id="IPR008139">
    <property type="entry name" value="SaposinB_dom"/>
</dbReference>
<dbReference type="Gene3D" id="1.10.225.10">
    <property type="entry name" value="Saposin-like"/>
    <property type="match status" value="1"/>
</dbReference>
<evidence type="ECO:0000256" key="1">
    <source>
        <dbReference type="ARBA" id="ARBA00009995"/>
    </source>
</evidence>
<dbReference type="InterPro" id="IPR021109">
    <property type="entry name" value="Peptidase_aspartic_dom_sf"/>
</dbReference>
<comment type="similarity">
    <text evidence="1">Belongs to the UDP-glycosyltransferase family.</text>
</comment>
<dbReference type="InterPro" id="IPR008138">
    <property type="entry name" value="SapB_2"/>
</dbReference>
<dbReference type="SUPFAM" id="SSF53756">
    <property type="entry name" value="UDP-Glycosyltransferase/glycogen phosphorylase"/>
    <property type="match status" value="1"/>
</dbReference>
<dbReference type="GO" id="GO:0035251">
    <property type="term" value="F:UDP-glucosyltransferase activity"/>
    <property type="evidence" value="ECO:0007669"/>
    <property type="project" value="TreeGrafter"/>
</dbReference>
<dbReference type="SUPFAM" id="SSF47862">
    <property type="entry name" value="Saposin"/>
    <property type="match status" value="1"/>
</dbReference>
<dbReference type="InterPro" id="IPR011001">
    <property type="entry name" value="Saposin-like"/>
</dbReference>
<feature type="domain" description="Saposin B-type" evidence="5">
    <location>
        <begin position="53"/>
        <end position="93"/>
    </location>
</feature>
<evidence type="ECO:0000256" key="3">
    <source>
        <dbReference type="ARBA" id="ARBA00022679"/>
    </source>
</evidence>
<dbReference type="Gene3D" id="3.40.50.2000">
    <property type="entry name" value="Glycogen Phosphorylase B"/>
    <property type="match status" value="2"/>
</dbReference>
<dbReference type="PANTHER" id="PTHR48047">
    <property type="entry name" value="GLYCOSYLTRANSFERASE"/>
    <property type="match status" value="1"/>
</dbReference>
<proteinExistence type="inferred from homology"/>